<organism evidence="1 2">
    <name type="scientific">Streptomyces bohaiensis</name>
    <dbReference type="NCBI Taxonomy" id="1431344"/>
    <lineage>
        <taxon>Bacteria</taxon>
        <taxon>Bacillati</taxon>
        <taxon>Actinomycetota</taxon>
        <taxon>Actinomycetes</taxon>
        <taxon>Kitasatosporales</taxon>
        <taxon>Streptomycetaceae</taxon>
        <taxon>Streptomyces</taxon>
    </lineage>
</organism>
<dbReference type="Pfam" id="PF01791">
    <property type="entry name" value="DeoC"/>
    <property type="match status" value="1"/>
</dbReference>
<dbReference type="PIRSF" id="PIRSF038992">
    <property type="entry name" value="Aldolase_Ia"/>
    <property type="match status" value="1"/>
</dbReference>
<dbReference type="Gene3D" id="3.20.20.70">
    <property type="entry name" value="Aldolase class I"/>
    <property type="match status" value="1"/>
</dbReference>
<dbReference type="PANTHER" id="PTHR47916:SF1">
    <property type="entry name" value="3-HYDROXY-5-PHOSPHONOOXYPENTANE-2,4-DIONE THIOLASE"/>
    <property type="match status" value="1"/>
</dbReference>
<dbReference type="Proteomes" id="UP000727056">
    <property type="component" value="Unassembled WGS sequence"/>
</dbReference>
<sequence length="280" mass="29486">MTTHQHFARAVRLGRLFRHDPRRLMIVPLDHSLSDGPVIPRGSSVDRLAGQLAAGGADAIVVHKGSLRHIAAARLATMSLILHLNASTAHAPDPDAKYLVTGVEDALRMGADAVSVHVNMGSRDERRQIADLGAVADACDRWNLPLMAMVYPRGPEIADPRDPELVAHAVTLAADLGADLVKAPYVGSTAAMRELTAACPVPLVCAGGPRRGTDDEAVEFAREVLRGGAAGVAMGRNIFQSSDPGAMAARVARVVHGFPEDGPGHFMEGCGSELEQTVLA</sequence>
<dbReference type="PANTHER" id="PTHR47916">
    <property type="entry name" value="FRUCTOSE-BISPHOSPHATE ALDOLASE CLASS 1"/>
    <property type="match status" value="1"/>
</dbReference>
<dbReference type="CDD" id="cd00958">
    <property type="entry name" value="DhnA"/>
    <property type="match status" value="1"/>
</dbReference>
<reference evidence="1 2" key="1">
    <citation type="submission" date="2020-03" db="EMBL/GenBank/DDBJ databases">
        <title>Draft genome of Streptomyces sp. ventii, isolated from the Axial Seamount in the Pacific Ocean, and resequencing of the two type strains Streptomyces lonarensis strain NCL 716 and Streptomyces bohaiensis strain 11A07.</title>
        <authorList>
            <person name="Loughran R.M."/>
            <person name="Pfannmuller K.M."/>
            <person name="Wasson B.J."/>
            <person name="Deadmond M.C."/>
            <person name="Paddock B.E."/>
            <person name="Koyack M.J."/>
            <person name="Gallegos D.A."/>
            <person name="Mitchell E.A."/>
            <person name="Ushijima B."/>
            <person name="Saw J.H."/>
            <person name="Mcphail K.L."/>
            <person name="Videau P."/>
        </authorList>
    </citation>
    <scope>NUCLEOTIDE SEQUENCE [LARGE SCALE GENOMIC DNA]</scope>
    <source>
        <strain evidence="1 2">11A07</strain>
    </source>
</reference>
<accession>A0ABX1CCK7</accession>
<dbReference type="InterPro" id="IPR041720">
    <property type="entry name" value="FbaB-like"/>
</dbReference>
<evidence type="ECO:0000313" key="2">
    <source>
        <dbReference type="Proteomes" id="UP000727056"/>
    </source>
</evidence>
<dbReference type="SUPFAM" id="SSF51569">
    <property type="entry name" value="Aldolase"/>
    <property type="match status" value="1"/>
</dbReference>
<dbReference type="SMART" id="SM01133">
    <property type="entry name" value="DeoC"/>
    <property type="match status" value="1"/>
</dbReference>
<dbReference type="InterPro" id="IPR002915">
    <property type="entry name" value="DeoC/FbaB/LacD_aldolase"/>
</dbReference>
<name>A0ABX1CCK7_9ACTN</name>
<protein>
    <submittedName>
        <fullName evidence="1">2-amino-4,5-dihydroxy-6-one-heptanoic acid-7-phosphate synthase</fullName>
    </submittedName>
</protein>
<evidence type="ECO:0000313" key="1">
    <source>
        <dbReference type="EMBL" id="NJQ14044.1"/>
    </source>
</evidence>
<dbReference type="InterPro" id="IPR050456">
    <property type="entry name" value="DeoC/FbaB_aldolase"/>
</dbReference>
<keyword evidence="2" id="KW-1185">Reference proteome</keyword>
<dbReference type="NCBIfam" id="NF005556">
    <property type="entry name" value="PRK07226.1"/>
    <property type="match status" value="1"/>
</dbReference>
<dbReference type="EMBL" id="JAAVJC010000014">
    <property type="protein sequence ID" value="NJQ14044.1"/>
    <property type="molecule type" value="Genomic_DNA"/>
</dbReference>
<proteinExistence type="predicted"/>
<gene>
    <name evidence="1" type="ORF">HCN52_03570</name>
</gene>
<comment type="caution">
    <text evidence="1">The sequence shown here is derived from an EMBL/GenBank/DDBJ whole genome shotgun (WGS) entry which is preliminary data.</text>
</comment>
<dbReference type="RefSeq" id="WP_168086875.1">
    <property type="nucleotide sequence ID" value="NZ_BHZH01000100.1"/>
</dbReference>
<dbReference type="InterPro" id="IPR013785">
    <property type="entry name" value="Aldolase_TIM"/>
</dbReference>